<dbReference type="SMART" id="SM01207">
    <property type="entry name" value="G3P_acyltransf"/>
    <property type="match status" value="1"/>
</dbReference>
<accession>A0ABU4AKE7</accession>
<evidence type="ECO:0000256" key="10">
    <source>
        <dbReference type="HAMAP-Rule" id="MF_01043"/>
    </source>
</evidence>
<reference evidence="11 12" key="1">
    <citation type="submission" date="2023-10" db="EMBL/GenBank/DDBJ databases">
        <authorList>
            <person name="Venkata Ramana C."/>
            <person name="Sasikala C."/>
            <person name="Dhurka M."/>
        </authorList>
    </citation>
    <scope>NUCLEOTIDE SEQUENCE [LARGE SCALE GENOMIC DNA]</scope>
    <source>
        <strain evidence="11 12">KCTC 32151</strain>
    </source>
</reference>
<comment type="pathway">
    <text evidence="10">Lipid metabolism; phospholipid metabolism.</text>
</comment>
<dbReference type="PANTHER" id="PTHR30309:SF0">
    <property type="entry name" value="GLYCEROL-3-PHOSPHATE ACYLTRANSFERASE-RELATED"/>
    <property type="match status" value="1"/>
</dbReference>
<gene>
    <name evidence="10 11" type="primary">plsY</name>
    <name evidence="11" type="ORF">R2G56_10465</name>
</gene>
<sequence>MPDPISWQVALPYLIAALVFGYLLGSIPFGLIITRLAGKGDVRKIGSGNIGATNVLRTGSKKLAALTLLGDALKGTVAVLLAGFYGPDQAVAAGLGAFLGHLFPVWLGFRGGKGVATYLGVLVAIAWPGALIFAVVWLSVAFLTRYSSLSALVAAVAVPIGLYLLGYVQAAELFVLMSLIVFIKHRANIARLLSGTETRIGGKG</sequence>
<evidence type="ECO:0000256" key="3">
    <source>
        <dbReference type="ARBA" id="ARBA00022679"/>
    </source>
</evidence>
<evidence type="ECO:0000256" key="9">
    <source>
        <dbReference type="ARBA" id="ARBA00023264"/>
    </source>
</evidence>
<dbReference type="Pfam" id="PF02660">
    <property type="entry name" value="G3P_acyltransf"/>
    <property type="match status" value="1"/>
</dbReference>
<comment type="catalytic activity">
    <reaction evidence="10">
        <text>an acyl phosphate + sn-glycerol 3-phosphate = a 1-acyl-sn-glycero-3-phosphate + phosphate</text>
        <dbReference type="Rhea" id="RHEA:34075"/>
        <dbReference type="ChEBI" id="CHEBI:43474"/>
        <dbReference type="ChEBI" id="CHEBI:57597"/>
        <dbReference type="ChEBI" id="CHEBI:57970"/>
        <dbReference type="ChEBI" id="CHEBI:59918"/>
        <dbReference type="EC" id="2.3.1.275"/>
    </reaction>
</comment>
<dbReference type="Proteomes" id="UP001185659">
    <property type="component" value="Unassembled WGS sequence"/>
</dbReference>
<dbReference type="RefSeq" id="WP_317561241.1">
    <property type="nucleotide sequence ID" value="NZ_JAWLIP010000004.1"/>
</dbReference>
<keyword evidence="6 10" id="KW-0443">Lipid metabolism</keyword>
<evidence type="ECO:0000313" key="11">
    <source>
        <dbReference type="EMBL" id="MDV6226707.1"/>
    </source>
</evidence>
<keyword evidence="7 10" id="KW-0472">Membrane</keyword>
<proteinExistence type="inferred from homology"/>
<protein>
    <recommendedName>
        <fullName evidence="10">Glycerol-3-phosphate acyltransferase</fullName>
    </recommendedName>
    <alternativeName>
        <fullName evidence="10">Acyl-PO4 G3P acyltransferase</fullName>
    </alternativeName>
    <alternativeName>
        <fullName evidence="10">Acyl-phosphate--glycerol-3-phosphate acyltransferase</fullName>
    </alternativeName>
    <alternativeName>
        <fullName evidence="10">G3P acyltransferase</fullName>
        <shortName evidence="10">GPAT</shortName>
        <ecNumber evidence="10">2.3.1.275</ecNumber>
    </alternativeName>
    <alternativeName>
        <fullName evidence="10">Lysophosphatidic acid synthase</fullName>
        <shortName evidence="10">LPA synthase</shortName>
    </alternativeName>
</protein>
<dbReference type="EMBL" id="JAWLIP010000004">
    <property type="protein sequence ID" value="MDV6226707.1"/>
    <property type="molecule type" value="Genomic_DNA"/>
</dbReference>
<keyword evidence="5 10" id="KW-1133">Transmembrane helix</keyword>
<comment type="similarity">
    <text evidence="10">Belongs to the PlsY family.</text>
</comment>
<evidence type="ECO:0000256" key="7">
    <source>
        <dbReference type="ARBA" id="ARBA00023136"/>
    </source>
</evidence>
<comment type="subunit">
    <text evidence="10">Probably interacts with PlsX.</text>
</comment>
<keyword evidence="1 10" id="KW-1003">Cell membrane</keyword>
<evidence type="ECO:0000256" key="4">
    <source>
        <dbReference type="ARBA" id="ARBA00022692"/>
    </source>
</evidence>
<keyword evidence="2 10" id="KW-0444">Lipid biosynthesis</keyword>
<comment type="subcellular location">
    <subcellularLocation>
        <location evidence="10">Cell membrane</location>
        <topology evidence="10">Multi-pass membrane protein</topology>
    </subcellularLocation>
</comment>
<evidence type="ECO:0000256" key="8">
    <source>
        <dbReference type="ARBA" id="ARBA00023209"/>
    </source>
</evidence>
<dbReference type="NCBIfam" id="TIGR00023">
    <property type="entry name" value="glycerol-3-phosphate 1-O-acyltransferase PlsY"/>
    <property type="match status" value="1"/>
</dbReference>
<comment type="function">
    <text evidence="10">Catalyzes the transfer of an acyl group from acyl-phosphate (acyl-PO(4)) to glycerol-3-phosphate (G3P) to form lysophosphatidic acid (LPA). This enzyme utilizes acyl-phosphate as fatty acyl donor, but not acyl-CoA or acyl-ACP.</text>
</comment>
<dbReference type="EC" id="2.3.1.275" evidence="10"/>
<evidence type="ECO:0000256" key="5">
    <source>
        <dbReference type="ARBA" id="ARBA00022989"/>
    </source>
</evidence>
<evidence type="ECO:0000313" key="12">
    <source>
        <dbReference type="Proteomes" id="UP001185659"/>
    </source>
</evidence>
<keyword evidence="8 10" id="KW-0594">Phospholipid biosynthesis</keyword>
<keyword evidence="11" id="KW-0012">Acyltransferase</keyword>
<feature type="transmembrane region" description="Helical" evidence="10">
    <location>
        <begin position="91"/>
        <end position="109"/>
    </location>
</feature>
<dbReference type="HAMAP" id="MF_01043">
    <property type="entry name" value="PlsY"/>
    <property type="match status" value="1"/>
</dbReference>
<keyword evidence="4 10" id="KW-0812">Transmembrane</keyword>
<comment type="caution">
    <text evidence="11">The sequence shown here is derived from an EMBL/GenBank/DDBJ whole genome shotgun (WGS) entry which is preliminary data.</text>
</comment>
<keyword evidence="9 10" id="KW-1208">Phospholipid metabolism</keyword>
<dbReference type="GO" id="GO:0004366">
    <property type="term" value="F:glycerol-3-phosphate O-acyltransferase activity"/>
    <property type="evidence" value="ECO:0007669"/>
    <property type="project" value="UniProtKB-EC"/>
</dbReference>
<feature type="transmembrane region" description="Helical" evidence="10">
    <location>
        <begin position="160"/>
        <end position="183"/>
    </location>
</feature>
<feature type="transmembrane region" description="Helical" evidence="10">
    <location>
        <begin position="63"/>
        <end position="85"/>
    </location>
</feature>
<name>A0ABU4AKE7_9HYPH</name>
<feature type="transmembrane region" description="Helical" evidence="10">
    <location>
        <begin position="116"/>
        <end position="140"/>
    </location>
</feature>
<keyword evidence="12" id="KW-1185">Reference proteome</keyword>
<evidence type="ECO:0000256" key="1">
    <source>
        <dbReference type="ARBA" id="ARBA00022475"/>
    </source>
</evidence>
<evidence type="ECO:0000256" key="6">
    <source>
        <dbReference type="ARBA" id="ARBA00023098"/>
    </source>
</evidence>
<dbReference type="InterPro" id="IPR003811">
    <property type="entry name" value="G3P_acylTferase_PlsY"/>
</dbReference>
<feature type="transmembrane region" description="Helical" evidence="10">
    <location>
        <begin position="12"/>
        <end position="34"/>
    </location>
</feature>
<dbReference type="PANTHER" id="PTHR30309">
    <property type="entry name" value="INNER MEMBRANE PROTEIN YGIH"/>
    <property type="match status" value="1"/>
</dbReference>
<keyword evidence="3 10" id="KW-0808">Transferase</keyword>
<organism evidence="11 12">
    <name type="scientific">Nitratireductor aquimarinus</name>
    <dbReference type="NCBI Taxonomy" id="889300"/>
    <lineage>
        <taxon>Bacteria</taxon>
        <taxon>Pseudomonadati</taxon>
        <taxon>Pseudomonadota</taxon>
        <taxon>Alphaproteobacteria</taxon>
        <taxon>Hyphomicrobiales</taxon>
        <taxon>Phyllobacteriaceae</taxon>
        <taxon>Nitratireductor</taxon>
    </lineage>
</organism>
<evidence type="ECO:0000256" key="2">
    <source>
        <dbReference type="ARBA" id="ARBA00022516"/>
    </source>
</evidence>